<reference evidence="3 4" key="1">
    <citation type="submission" date="2015-08" db="EMBL/GenBank/DDBJ databases">
        <title>Next Generation Sequencing and Analysis of the Genome of Puccinia sorghi L Schw, the Causal Agent of Maize Common Rust.</title>
        <authorList>
            <person name="Rochi L."/>
            <person name="Burguener G."/>
            <person name="Darino M."/>
            <person name="Turjanski A."/>
            <person name="Kreff E."/>
            <person name="Dieguez M.J."/>
            <person name="Sacco F."/>
        </authorList>
    </citation>
    <scope>NUCLEOTIDE SEQUENCE [LARGE SCALE GENOMIC DNA]</scope>
    <source>
        <strain evidence="3 4">RO10H11247</strain>
    </source>
</reference>
<dbReference type="Pfam" id="PF00293">
    <property type="entry name" value="NUDIX"/>
    <property type="match status" value="1"/>
</dbReference>
<dbReference type="PROSITE" id="PS51462">
    <property type="entry name" value="NUDIX"/>
    <property type="match status" value="1"/>
</dbReference>
<evidence type="ECO:0000259" key="2">
    <source>
        <dbReference type="PROSITE" id="PS51462"/>
    </source>
</evidence>
<evidence type="ECO:0000256" key="1">
    <source>
        <dbReference type="SAM" id="MobiDB-lite"/>
    </source>
</evidence>
<dbReference type="InterPro" id="IPR000086">
    <property type="entry name" value="NUDIX_hydrolase_dom"/>
</dbReference>
<sequence>MTFLPVLKTCHNHPTISPSSTRTLHGETLVPFYLHLPDQITGLKLIRLPPPQPATSASQQSPNPLKNNNNTNSHQPIGFLRPSILKALMEDNQHTNQSHGQPCWKLFYPANENQMPVQVSFEDWINNSENPVKIRHDQLKRLIEGWKQNGLFSDQLSGWRNEEYSVYGPKKDSVMDQAPGANLAFSIERAAIGLFGFLSFGVHLTAYLKKNNDYYFWIPRRSSTKATWPSKLDNTVAGGITSGENTFETMVRECFEEASLNEELVKTRMRSTGLISYTHYSPQGWVQPEIQYTYDLELPSDNTIIPRPNDGESEDFKLMSLEEVSKALKSHHFKPNCAGVLVDFFVRHGLISEKNEPNYILVSTLLKQPVSLPLP</sequence>
<dbReference type="VEuPathDB" id="FungiDB:VP01_2304g3"/>
<evidence type="ECO:0000313" key="4">
    <source>
        <dbReference type="Proteomes" id="UP000037035"/>
    </source>
</evidence>
<keyword evidence="4" id="KW-1185">Reference proteome</keyword>
<dbReference type="Gene3D" id="3.90.79.10">
    <property type="entry name" value="Nucleoside Triphosphate Pyrophosphohydrolase"/>
    <property type="match status" value="1"/>
</dbReference>
<organism evidence="3 4">
    <name type="scientific">Puccinia sorghi</name>
    <dbReference type="NCBI Taxonomy" id="27349"/>
    <lineage>
        <taxon>Eukaryota</taxon>
        <taxon>Fungi</taxon>
        <taxon>Dikarya</taxon>
        <taxon>Basidiomycota</taxon>
        <taxon>Pucciniomycotina</taxon>
        <taxon>Pucciniomycetes</taxon>
        <taxon>Pucciniales</taxon>
        <taxon>Pucciniaceae</taxon>
        <taxon>Puccinia</taxon>
    </lineage>
</organism>
<evidence type="ECO:0000313" key="3">
    <source>
        <dbReference type="EMBL" id="KNZ56840.1"/>
    </source>
</evidence>
<proteinExistence type="predicted"/>
<dbReference type="PANTHER" id="PTHR13622:SF8">
    <property type="entry name" value="THIAMIN PYROPHOSPHOKINASE 1"/>
    <property type="match status" value="1"/>
</dbReference>
<dbReference type="STRING" id="27349.A0A0L6V9R8"/>
<dbReference type="FunFam" id="3.90.79.10:FF:000019">
    <property type="entry name" value="Thiamin pyrophosphokinase, putative"/>
    <property type="match status" value="1"/>
</dbReference>
<dbReference type="InterPro" id="IPR015797">
    <property type="entry name" value="NUDIX_hydrolase-like_dom_sf"/>
</dbReference>
<feature type="compositionally biased region" description="Low complexity" evidence="1">
    <location>
        <begin position="54"/>
        <end position="72"/>
    </location>
</feature>
<dbReference type="AlphaFoldDB" id="A0A0L6V9R8"/>
<dbReference type="CDD" id="cd03676">
    <property type="entry name" value="NUDIX_Tnr3_like"/>
    <property type="match status" value="1"/>
</dbReference>
<comment type="caution">
    <text evidence="3">The sequence shown here is derived from an EMBL/GenBank/DDBJ whole genome shotgun (WGS) entry which is preliminary data.</text>
</comment>
<dbReference type="Proteomes" id="UP000037035">
    <property type="component" value="Unassembled WGS sequence"/>
</dbReference>
<dbReference type="OrthoDB" id="10261522at2759"/>
<accession>A0A0L6V9R8</accession>
<name>A0A0L6V9R8_9BASI</name>
<dbReference type="SUPFAM" id="SSF55811">
    <property type="entry name" value="Nudix"/>
    <property type="match status" value="1"/>
</dbReference>
<gene>
    <name evidence="3" type="ORF">VP01_2304g3</name>
</gene>
<feature type="region of interest" description="Disordered" evidence="1">
    <location>
        <begin position="46"/>
        <end position="77"/>
    </location>
</feature>
<dbReference type="EMBL" id="LAVV01007175">
    <property type="protein sequence ID" value="KNZ56840.1"/>
    <property type="molecule type" value="Genomic_DNA"/>
</dbReference>
<feature type="domain" description="Nudix hydrolase" evidence="2">
    <location>
        <begin position="195"/>
        <end position="341"/>
    </location>
</feature>
<protein>
    <recommendedName>
        <fullName evidence="2">Nudix hydrolase domain-containing protein</fullName>
    </recommendedName>
</protein>
<dbReference type="PANTHER" id="PTHR13622">
    <property type="entry name" value="THIAMIN PYROPHOSPHOKINASE"/>
    <property type="match status" value="1"/>
</dbReference>
<dbReference type="GO" id="GO:0044715">
    <property type="term" value="F:8-oxo-dGDP phosphatase activity"/>
    <property type="evidence" value="ECO:0007669"/>
    <property type="project" value="TreeGrafter"/>
</dbReference>